<keyword evidence="1" id="KW-0472">Membrane</keyword>
<accession>A0A179I3V5</accession>
<protein>
    <recommendedName>
        <fullName evidence="4">Serum paraoxonase/arylesterase family protein</fullName>
    </recommendedName>
</protein>
<keyword evidence="1" id="KW-1133">Transmembrane helix</keyword>
<dbReference type="InterPro" id="IPR011042">
    <property type="entry name" value="6-blade_b-propeller_TolB-like"/>
</dbReference>
<name>A0A179I3V5_CORDF</name>
<evidence type="ECO:0008006" key="4">
    <source>
        <dbReference type="Google" id="ProtNLM"/>
    </source>
</evidence>
<gene>
    <name evidence="2" type="ORF">LLEC1_00880</name>
</gene>
<feature type="transmembrane region" description="Helical" evidence="1">
    <location>
        <begin position="61"/>
        <end position="80"/>
    </location>
</feature>
<dbReference type="PANTHER" id="PTHR11799:SF12">
    <property type="entry name" value="PARAOXONASE-RELATED"/>
    <property type="match status" value="1"/>
</dbReference>
<dbReference type="PANTHER" id="PTHR11799">
    <property type="entry name" value="PARAOXONASE"/>
    <property type="match status" value="1"/>
</dbReference>
<evidence type="ECO:0000313" key="3">
    <source>
        <dbReference type="Proteomes" id="UP000243081"/>
    </source>
</evidence>
<comment type="caution">
    <text evidence="2">The sequence shown here is derived from an EMBL/GenBank/DDBJ whole genome shotgun (WGS) entry which is preliminary data.</text>
</comment>
<dbReference type="EMBL" id="LUKN01004191">
    <property type="protein sequence ID" value="OAQ96419.1"/>
    <property type="molecule type" value="Genomic_DNA"/>
</dbReference>
<organism evidence="2 3">
    <name type="scientific">Cordyceps confragosa</name>
    <name type="common">Lecanicillium lecanii</name>
    <dbReference type="NCBI Taxonomy" id="2714763"/>
    <lineage>
        <taxon>Eukaryota</taxon>
        <taxon>Fungi</taxon>
        <taxon>Dikarya</taxon>
        <taxon>Ascomycota</taxon>
        <taxon>Pezizomycotina</taxon>
        <taxon>Sordariomycetes</taxon>
        <taxon>Hypocreomycetidae</taxon>
        <taxon>Hypocreales</taxon>
        <taxon>Cordycipitaceae</taxon>
        <taxon>Akanthomyces</taxon>
    </lineage>
</organism>
<proteinExistence type="predicted"/>
<dbReference type="Gene3D" id="2.120.10.30">
    <property type="entry name" value="TolB, C-terminal domain"/>
    <property type="match status" value="1"/>
</dbReference>
<dbReference type="OMA" id="NDHHYRE"/>
<dbReference type="OrthoDB" id="5307922at2759"/>
<reference evidence="2 3" key="1">
    <citation type="submission" date="2016-03" db="EMBL/GenBank/DDBJ databases">
        <title>Fine-scale spatial genetic structure of a fungal parasite of coffee scale insects.</title>
        <authorList>
            <person name="Jackson D."/>
            <person name="Zemenick K.A."/>
            <person name="Malloure B."/>
            <person name="Quandt C.A."/>
            <person name="James T.Y."/>
        </authorList>
    </citation>
    <scope>NUCLEOTIDE SEQUENCE [LARGE SCALE GENOMIC DNA]</scope>
    <source>
        <strain evidence="2 3">UM487</strain>
    </source>
</reference>
<dbReference type="AlphaFoldDB" id="A0A179I3V5"/>
<dbReference type="Proteomes" id="UP000243081">
    <property type="component" value="Unassembled WGS sequence"/>
</dbReference>
<keyword evidence="3" id="KW-1185">Reference proteome</keyword>
<sequence length="488" mass="53296">MRELHTRPGIRSLATAKSKRSERISVCRIDNPTEGALFSRIYGSFALPNLSRIKTMAGGNLPLAAVAALAVAVFTGYINVGSMYRTLRIAGVLRTDVCTIATEGLQVVQIPDTPYCEDLHHHSASDLLFAACEGSRETRHSWFPALAIFDSASKAAQAPGTITVIDPKNRKAKPLRLEGFSGPFVTHGIDIIDDPKTQPGTAIFIFAVNHRPHEAHDPLAPKADSVIELFHHTIGTNSARHIRTIKHDLIQTPNDVLALTPTSFLVTNDHFYREGLMRVIEDVYSGATWSNTIYVAFETGKTEKDETAQVQANVALTGLHNNNGLGRGRTPEEVVLTSAASGEVYFAELKRTAGQAALEIIDQFQADSTLDNPSYFVDPYANRTFDASGFVLAGLSKGINLAHNSRLIDARDGVMVWHLQNRSQDKAEGSQGTWEARLLLHDNADYIRTASAAVLVPMDPARSNGQRQAWLFVTGFMSKNMLAVKIGL</sequence>
<evidence type="ECO:0000256" key="1">
    <source>
        <dbReference type="SAM" id="Phobius"/>
    </source>
</evidence>
<evidence type="ECO:0000313" key="2">
    <source>
        <dbReference type="EMBL" id="OAQ96419.1"/>
    </source>
</evidence>
<dbReference type="InterPro" id="IPR051288">
    <property type="entry name" value="Serum_paraoxonase/arylesterase"/>
</dbReference>
<keyword evidence="1" id="KW-0812">Transmembrane</keyword>